<name>A0AAF0DV14_9BASI</name>
<dbReference type="PANTHER" id="PTHR11227">
    <property type="entry name" value="WD-REPEAT PROTEIN INTERACTING WITH PHOSPHOINOSIDES WIPI -RELATED"/>
    <property type="match status" value="1"/>
</dbReference>
<keyword evidence="1" id="KW-0853">WD repeat</keyword>
<dbReference type="AlphaFoldDB" id="A0AAF0DV14"/>
<evidence type="ECO:0000313" key="4">
    <source>
        <dbReference type="EMBL" id="WFC96274.1"/>
    </source>
</evidence>
<evidence type="ECO:0000256" key="2">
    <source>
        <dbReference type="ARBA" id="ARBA00022737"/>
    </source>
</evidence>
<evidence type="ECO:0000256" key="3">
    <source>
        <dbReference type="ARBA" id="ARBA00025740"/>
    </source>
</evidence>
<dbReference type="InterPro" id="IPR048720">
    <property type="entry name" value="PROPPIN"/>
</dbReference>
<gene>
    <name evidence="4" type="primary">ATG18</name>
    <name evidence="4" type="ORF">MBRA1_002931</name>
</gene>
<reference evidence="4" key="1">
    <citation type="submission" date="2023-03" db="EMBL/GenBank/DDBJ databases">
        <title>Mating type loci evolution in Malassezia.</title>
        <authorList>
            <person name="Coelho M.A."/>
        </authorList>
    </citation>
    <scope>NUCLEOTIDE SEQUENCE</scope>
    <source>
        <strain evidence="4">CBS 14135</strain>
    </source>
</reference>
<comment type="similarity">
    <text evidence="3">Belongs to the WD repeat PROPPIN family.</text>
</comment>
<dbReference type="Proteomes" id="UP001216638">
    <property type="component" value="Chromosome 3"/>
</dbReference>
<dbReference type="Pfam" id="PF21032">
    <property type="entry name" value="PROPPIN"/>
    <property type="match status" value="1"/>
</dbReference>
<dbReference type="InterPro" id="IPR036322">
    <property type="entry name" value="WD40_repeat_dom_sf"/>
</dbReference>
<dbReference type="GO" id="GO:0005737">
    <property type="term" value="C:cytoplasm"/>
    <property type="evidence" value="ECO:0007669"/>
    <property type="project" value="UniProtKB-ARBA"/>
</dbReference>
<dbReference type="InterPro" id="IPR015943">
    <property type="entry name" value="WD40/YVTN_repeat-like_dom_sf"/>
</dbReference>
<organism evidence="4 5">
    <name type="scientific">Malassezia brasiliensis</name>
    <dbReference type="NCBI Taxonomy" id="1821822"/>
    <lineage>
        <taxon>Eukaryota</taxon>
        <taxon>Fungi</taxon>
        <taxon>Dikarya</taxon>
        <taxon>Basidiomycota</taxon>
        <taxon>Ustilaginomycotina</taxon>
        <taxon>Malasseziomycetes</taxon>
        <taxon>Malasseziales</taxon>
        <taxon>Malasseziaceae</taxon>
        <taxon>Malassezia</taxon>
    </lineage>
</organism>
<protein>
    <submittedName>
        <fullName evidence="4">Autophagy protein</fullName>
    </submittedName>
</protein>
<dbReference type="InterPro" id="IPR001680">
    <property type="entry name" value="WD40_rpt"/>
</dbReference>
<evidence type="ECO:0000256" key="1">
    <source>
        <dbReference type="ARBA" id="ARBA00022574"/>
    </source>
</evidence>
<evidence type="ECO:0000313" key="5">
    <source>
        <dbReference type="Proteomes" id="UP001216638"/>
    </source>
</evidence>
<dbReference type="SUPFAM" id="SSF50978">
    <property type="entry name" value="WD40 repeat-like"/>
    <property type="match status" value="1"/>
</dbReference>
<dbReference type="Gene3D" id="2.130.10.10">
    <property type="entry name" value="YVTN repeat-like/Quinoprotein amine dehydrogenase"/>
    <property type="match status" value="1"/>
</dbReference>
<accession>A0AAF0DV14</accession>
<keyword evidence="2" id="KW-0677">Repeat</keyword>
<proteinExistence type="inferred from homology"/>
<dbReference type="EMBL" id="CP119953">
    <property type="protein sequence ID" value="WFC96274.1"/>
    <property type="molecule type" value="Genomic_DNA"/>
</dbReference>
<keyword evidence="5" id="KW-1185">Reference proteome</keyword>
<sequence>MAPAPRSALCSANFNQDFSCIAIGTRTGYAIVQCEPFTRVFAQADAPTAQVEMLFSTSLVTVVPLPDAPTHTSSAQRLQVINTKRQSTICELSFPTPVLQVHMNRRRLVVVLHGALFVYDISNMKLLHTVETAPNATGLCALSPNSEQCYMAYAGPLAGTTDGAARANTGSGTGTGTGTVILYDLLTLSVAGVVAAHHSPVACLAFNASGTLLATASEKGTVVRVFSVPDGAPLYQFRRGSYAAHISSITFNAASTLLCVTSDTGTVHLFQLTPTPTHDTDASTSTVQPSPRRGASLRNVWRRPSALVGSVGGYLPPSLAGMWEPARDFAHIKLPNPGVRAIAAVSKYVVSLTHSLPAQVMVLTMDGHFYVYALDLERGGECVLTKRTPLSHSHTEYSLLDGITA</sequence>
<dbReference type="SMART" id="SM00320">
    <property type="entry name" value="WD40"/>
    <property type="match status" value="2"/>
</dbReference>